<dbReference type="EMBL" id="WKFB01000317">
    <property type="protein sequence ID" value="KAF6726929.1"/>
    <property type="molecule type" value="Genomic_DNA"/>
</dbReference>
<dbReference type="AlphaFoldDB" id="A0A834FAE2"/>
<accession>A0A834FAE2</accession>
<evidence type="ECO:0000313" key="1">
    <source>
        <dbReference type="EMBL" id="KAF6726929.1"/>
    </source>
</evidence>
<name>A0A834FAE2_ORYME</name>
<evidence type="ECO:0000313" key="2">
    <source>
        <dbReference type="Proteomes" id="UP000646548"/>
    </source>
</evidence>
<gene>
    <name evidence="1" type="ORF">FQA47_002494</name>
</gene>
<proteinExistence type="predicted"/>
<sequence length="96" mass="10659">MSDWRKADAQLGSLLIREGDPLLMDTQAETEGSVCVTLERDAAASITTTQFGQSSDGLNRLIFLEEALTGRSRRFARDGVRTARDVRTAQTEPCYY</sequence>
<protein>
    <submittedName>
        <fullName evidence="1">Uncharacterized protein</fullName>
    </submittedName>
</protein>
<comment type="caution">
    <text evidence="1">The sequence shown here is derived from an EMBL/GenBank/DDBJ whole genome shotgun (WGS) entry which is preliminary data.</text>
</comment>
<dbReference type="Proteomes" id="UP000646548">
    <property type="component" value="Unassembled WGS sequence"/>
</dbReference>
<reference evidence="1" key="1">
    <citation type="journal article" name="BMC Genomics">
        <title>Long-read sequencing and de novo genome assembly of marine medaka (Oryzias melastigma).</title>
        <authorList>
            <person name="Liang P."/>
            <person name="Saqib H.S.A."/>
            <person name="Ni X."/>
            <person name="Shen Y."/>
        </authorList>
    </citation>
    <scope>NUCLEOTIDE SEQUENCE</scope>
    <source>
        <strain evidence="1">Bigg-433</strain>
    </source>
</reference>
<organism evidence="1 2">
    <name type="scientific">Oryzias melastigma</name>
    <name type="common">Marine medaka</name>
    <dbReference type="NCBI Taxonomy" id="30732"/>
    <lineage>
        <taxon>Eukaryota</taxon>
        <taxon>Metazoa</taxon>
        <taxon>Chordata</taxon>
        <taxon>Craniata</taxon>
        <taxon>Vertebrata</taxon>
        <taxon>Euteleostomi</taxon>
        <taxon>Actinopterygii</taxon>
        <taxon>Neopterygii</taxon>
        <taxon>Teleostei</taxon>
        <taxon>Neoteleostei</taxon>
        <taxon>Acanthomorphata</taxon>
        <taxon>Ovalentaria</taxon>
        <taxon>Atherinomorphae</taxon>
        <taxon>Beloniformes</taxon>
        <taxon>Adrianichthyidae</taxon>
        <taxon>Oryziinae</taxon>
        <taxon>Oryzias</taxon>
    </lineage>
</organism>